<dbReference type="Proteomes" id="UP001183643">
    <property type="component" value="Unassembled WGS sequence"/>
</dbReference>
<reference evidence="1" key="1">
    <citation type="submission" date="2023-07" db="EMBL/GenBank/DDBJ databases">
        <title>Sequencing the genomes of 1000 actinobacteria strains.</title>
        <authorList>
            <person name="Klenk H.-P."/>
        </authorList>
    </citation>
    <scope>NUCLEOTIDE SEQUENCE</scope>
    <source>
        <strain evidence="1">DSM 44707</strain>
    </source>
</reference>
<dbReference type="AlphaFoldDB" id="A0AAE3YSR7"/>
<gene>
    <name evidence="1" type="ORF">J2S41_004536</name>
</gene>
<organism evidence="1 2">
    <name type="scientific">Catenuloplanes atrovinosus</name>
    <dbReference type="NCBI Taxonomy" id="137266"/>
    <lineage>
        <taxon>Bacteria</taxon>
        <taxon>Bacillati</taxon>
        <taxon>Actinomycetota</taxon>
        <taxon>Actinomycetes</taxon>
        <taxon>Micromonosporales</taxon>
        <taxon>Micromonosporaceae</taxon>
        <taxon>Catenuloplanes</taxon>
    </lineage>
</organism>
<dbReference type="EMBL" id="JAVDYB010000001">
    <property type="protein sequence ID" value="MDR7277758.1"/>
    <property type="molecule type" value="Genomic_DNA"/>
</dbReference>
<evidence type="ECO:0000313" key="1">
    <source>
        <dbReference type="EMBL" id="MDR7277758.1"/>
    </source>
</evidence>
<keyword evidence="2" id="KW-1185">Reference proteome</keyword>
<name>A0AAE3YSR7_9ACTN</name>
<comment type="caution">
    <text evidence="1">The sequence shown here is derived from an EMBL/GenBank/DDBJ whole genome shotgun (WGS) entry which is preliminary data.</text>
</comment>
<evidence type="ECO:0000313" key="2">
    <source>
        <dbReference type="Proteomes" id="UP001183643"/>
    </source>
</evidence>
<accession>A0AAE3YSR7</accession>
<proteinExistence type="predicted"/>
<protein>
    <submittedName>
        <fullName evidence="1">Uncharacterized protein</fullName>
    </submittedName>
</protein>
<sequence length="113" mass="12113">MMVMMSATVTVSGALAQSWAGELQAVLEKGKGPGESVSPVQVERDAGLTVAVIALVFAGVDTAKTIWDWWHEQRPKQAEVVVTVVLADGTRVEVSGVERAELDGIVQRALNRR</sequence>